<dbReference type="Proteomes" id="UP000655994">
    <property type="component" value="Unassembled WGS sequence"/>
</dbReference>
<dbReference type="Proteomes" id="UP000621390">
    <property type="component" value="Unassembled WGS sequence"/>
</dbReference>
<sequence>MTNAKQQLLQQWPEIQRQLQEHSSKDALMDHHLAIAGQAAMTEKLGEARVKGRGGWWTPECSNEKLKTMLKEHIDKGDMRDVMNLAAMIYFRETVGIKP</sequence>
<evidence type="ECO:0000313" key="2">
    <source>
        <dbReference type="EMBL" id="MBJ7316821.1"/>
    </source>
</evidence>
<name>A0A8I1G9K4_9GAMM</name>
<dbReference type="RefSeq" id="WP_199493339.1">
    <property type="nucleotide sequence ID" value="NZ_JAEMOP010000009.1"/>
</dbReference>
<accession>A0A8I1G9K4</accession>
<dbReference type="EMBL" id="JAEMOP010000009">
    <property type="protein sequence ID" value="MBJ7316821.1"/>
    <property type="molecule type" value="Genomic_DNA"/>
</dbReference>
<keyword evidence="4" id="KW-1185">Reference proteome</keyword>
<organism evidence="2 3">
    <name type="scientific">Idiomarina abyssalis</name>
    <dbReference type="NCBI Taxonomy" id="86102"/>
    <lineage>
        <taxon>Bacteria</taxon>
        <taxon>Pseudomonadati</taxon>
        <taxon>Pseudomonadota</taxon>
        <taxon>Gammaproteobacteria</taxon>
        <taxon>Alteromonadales</taxon>
        <taxon>Idiomarinaceae</taxon>
        <taxon>Idiomarina</taxon>
    </lineage>
</organism>
<evidence type="ECO:0000313" key="4">
    <source>
        <dbReference type="Proteomes" id="UP000655994"/>
    </source>
</evidence>
<comment type="caution">
    <text evidence="2">The sequence shown here is derived from an EMBL/GenBank/DDBJ whole genome shotgun (WGS) entry which is preliminary data.</text>
</comment>
<protein>
    <submittedName>
        <fullName evidence="2">Uncharacterized protein</fullName>
    </submittedName>
</protein>
<dbReference type="AlphaFoldDB" id="A0A8I1G9K4"/>
<reference evidence="2 4" key="1">
    <citation type="submission" date="2020-09" db="EMBL/GenBank/DDBJ databases">
        <title>Draft Genomes of Bacterial Isolates from North Pond Shallow Sediments.</title>
        <authorList>
            <person name="Kiel Reese B."/>
            <person name="Mullis M."/>
            <person name="Weisend R.E."/>
        </authorList>
    </citation>
    <scope>NUCLEOTIDE SEQUENCE</scope>
    <source>
        <strain evidence="2">KJE-2</strain>
        <strain evidence="1 4">KJE-3</strain>
    </source>
</reference>
<gene>
    <name evidence="1" type="ORF">JHC10_00970</name>
    <name evidence="2" type="ORF">JHC11_12570</name>
</gene>
<evidence type="ECO:0000313" key="3">
    <source>
        <dbReference type="Proteomes" id="UP000621390"/>
    </source>
</evidence>
<dbReference type="EMBL" id="JAEMOS010000002">
    <property type="protein sequence ID" value="MBJ7265505.1"/>
    <property type="molecule type" value="Genomic_DNA"/>
</dbReference>
<proteinExistence type="predicted"/>
<evidence type="ECO:0000313" key="1">
    <source>
        <dbReference type="EMBL" id="MBJ7265505.1"/>
    </source>
</evidence>